<dbReference type="SUPFAM" id="SSF75420">
    <property type="entry name" value="YhbC-like, N-terminal domain"/>
    <property type="match status" value="1"/>
</dbReference>
<dbReference type="PANTHER" id="PTHR33867">
    <property type="entry name" value="RIBOSOME MATURATION FACTOR RIMP"/>
    <property type="match status" value="1"/>
</dbReference>
<organism evidence="6 7">
    <name type="scientific">Candidatus Bodocaedibacter vickermanii</name>
    <dbReference type="NCBI Taxonomy" id="2741701"/>
    <lineage>
        <taxon>Bacteria</taxon>
        <taxon>Pseudomonadati</taxon>
        <taxon>Pseudomonadota</taxon>
        <taxon>Alphaproteobacteria</taxon>
        <taxon>Holosporales</taxon>
        <taxon>Candidatus Paracaedibacteraceae</taxon>
        <taxon>Candidatus Bodocaedibacter</taxon>
    </lineage>
</organism>
<dbReference type="InterPro" id="IPR003728">
    <property type="entry name" value="Ribosome_maturation_RimP"/>
</dbReference>
<proteinExistence type="inferred from homology"/>
<dbReference type="GO" id="GO:0006412">
    <property type="term" value="P:translation"/>
    <property type="evidence" value="ECO:0007669"/>
    <property type="project" value="TreeGrafter"/>
</dbReference>
<reference evidence="6 7" key="1">
    <citation type="submission" date="2020-06" db="EMBL/GenBank/DDBJ databases">
        <title>The endosymbiont of the kinetoplastid Bodo saltans is a Paracaedibacter-like alpha-proteobacterium possessing a putative toxin-antitoxin system.</title>
        <authorList>
            <person name="Midha S."/>
            <person name="Rigden D.J."/>
            <person name="Siozios S."/>
            <person name="Hurst G.D.D."/>
            <person name="Jackson A.P."/>
        </authorList>
    </citation>
    <scope>NUCLEOTIDE SEQUENCE [LARGE SCALE GENOMIC DNA]</scope>
    <source>
        <strain evidence="6">Lake Konstanz</strain>
    </source>
</reference>
<dbReference type="SUPFAM" id="SSF74942">
    <property type="entry name" value="YhbC-like, C-terminal domain"/>
    <property type="match status" value="1"/>
</dbReference>
<comment type="similarity">
    <text evidence="3">Belongs to the RimP family.</text>
</comment>
<keyword evidence="2 3" id="KW-0690">Ribosome biogenesis</keyword>
<comment type="function">
    <text evidence="3">Required for maturation of 30S ribosomal subunits.</text>
</comment>
<dbReference type="Proteomes" id="UP000594001">
    <property type="component" value="Chromosome"/>
</dbReference>
<evidence type="ECO:0000313" key="7">
    <source>
        <dbReference type="Proteomes" id="UP000594001"/>
    </source>
</evidence>
<feature type="domain" description="Ribosome maturation factor RimP C-terminal" evidence="5">
    <location>
        <begin position="90"/>
        <end position="151"/>
    </location>
</feature>
<dbReference type="EMBL" id="CP054719">
    <property type="protein sequence ID" value="QOL19918.1"/>
    <property type="molecule type" value="Genomic_DNA"/>
</dbReference>
<dbReference type="PANTHER" id="PTHR33867:SF1">
    <property type="entry name" value="RIBOSOME MATURATION FACTOR RIMP"/>
    <property type="match status" value="1"/>
</dbReference>
<dbReference type="KEGG" id="pbal:CPBP_00689"/>
<evidence type="ECO:0000259" key="4">
    <source>
        <dbReference type="Pfam" id="PF02576"/>
    </source>
</evidence>
<dbReference type="InterPro" id="IPR028989">
    <property type="entry name" value="RimP_N"/>
</dbReference>
<dbReference type="InterPro" id="IPR035956">
    <property type="entry name" value="RimP_N_sf"/>
</dbReference>
<sequence>MSINAKIQNIIEAPLSSLGFGVVQVKFIEHAQPKLEILIERLDFVPVTVEDCMKANRTISTHLDVEDPIHKAYTLEVSSAGIDRPLIGIKDYVRFVGYKINIQTLVPFEGSKKFKGILESANETHVVIKSEIPMLENVVEIPFDEIQKAKLDLDYMIELKMRERKEQK</sequence>
<feature type="domain" description="Ribosome maturation factor RimP N-terminal" evidence="4">
    <location>
        <begin position="10"/>
        <end position="83"/>
    </location>
</feature>
<protein>
    <recommendedName>
        <fullName evidence="3">Ribosome maturation factor RimP</fullName>
    </recommendedName>
</protein>
<gene>
    <name evidence="3 6" type="primary">rimP</name>
    <name evidence="6" type="ORF">CPBP_00689</name>
</gene>
<comment type="subcellular location">
    <subcellularLocation>
        <location evidence="3">Cytoplasm</location>
    </subcellularLocation>
</comment>
<dbReference type="AlphaFoldDB" id="A0A7L9RU65"/>
<name>A0A7L9RU65_9PROT</name>
<dbReference type="GO" id="GO:0005829">
    <property type="term" value="C:cytosol"/>
    <property type="evidence" value="ECO:0007669"/>
    <property type="project" value="TreeGrafter"/>
</dbReference>
<evidence type="ECO:0000259" key="5">
    <source>
        <dbReference type="Pfam" id="PF17384"/>
    </source>
</evidence>
<evidence type="ECO:0000256" key="3">
    <source>
        <dbReference type="HAMAP-Rule" id="MF_01077"/>
    </source>
</evidence>
<keyword evidence="1 3" id="KW-0963">Cytoplasm</keyword>
<dbReference type="Gene3D" id="3.30.300.70">
    <property type="entry name" value="RimP-like superfamily, N-terminal"/>
    <property type="match status" value="1"/>
</dbReference>
<dbReference type="InterPro" id="IPR028998">
    <property type="entry name" value="RimP_C"/>
</dbReference>
<keyword evidence="7" id="KW-1185">Reference proteome</keyword>
<evidence type="ECO:0000256" key="1">
    <source>
        <dbReference type="ARBA" id="ARBA00022490"/>
    </source>
</evidence>
<evidence type="ECO:0000256" key="2">
    <source>
        <dbReference type="ARBA" id="ARBA00022517"/>
    </source>
</evidence>
<dbReference type="Gene3D" id="2.30.30.180">
    <property type="entry name" value="Ribosome maturation factor RimP, C-terminal domain"/>
    <property type="match status" value="1"/>
</dbReference>
<evidence type="ECO:0000313" key="6">
    <source>
        <dbReference type="EMBL" id="QOL19918.1"/>
    </source>
</evidence>
<dbReference type="HAMAP" id="MF_01077">
    <property type="entry name" value="RimP"/>
    <property type="match status" value="1"/>
</dbReference>
<dbReference type="InterPro" id="IPR036847">
    <property type="entry name" value="RimP_C_sf"/>
</dbReference>
<dbReference type="GO" id="GO:0000028">
    <property type="term" value="P:ribosomal small subunit assembly"/>
    <property type="evidence" value="ECO:0007669"/>
    <property type="project" value="TreeGrafter"/>
</dbReference>
<dbReference type="RefSeq" id="WP_350331475.1">
    <property type="nucleotide sequence ID" value="NZ_CP054719.1"/>
</dbReference>
<dbReference type="Pfam" id="PF17384">
    <property type="entry name" value="DUF150_C"/>
    <property type="match status" value="1"/>
</dbReference>
<dbReference type="CDD" id="cd01734">
    <property type="entry name" value="YlxS_C"/>
    <property type="match status" value="1"/>
</dbReference>
<dbReference type="Pfam" id="PF02576">
    <property type="entry name" value="RimP_N"/>
    <property type="match status" value="1"/>
</dbReference>
<accession>A0A7L9RU65</accession>